<dbReference type="Proteomes" id="UP000297890">
    <property type="component" value="Unassembled WGS sequence"/>
</dbReference>
<reference evidence="1 2" key="1">
    <citation type="journal article" date="2019" name="ISME J.">
        <title>Candidatus Macondimonas diazotrophica, a novel gammaproteobacterial genus dominating crude-oil-contaminated coastal sediments.</title>
        <authorList>
            <person name="Karthikeyan S."/>
            <person name="Konstantinidis K."/>
        </authorList>
    </citation>
    <scope>NUCLEOTIDE SEQUENCE [LARGE SCALE GENOMIC DNA]</scope>
    <source>
        <strain evidence="1 2">KTK01</strain>
    </source>
</reference>
<evidence type="ECO:0000313" key="2">
    <source>
        <dbReference type="Proteomes" id="UP000297890"/>
    </source>
</evidence>
<evidence type="ECO:0000313" key="1">
    <source>
        <dbReference type="EMBL" id="TFZ81150.1"/>
    </source>
</evidence>
<accession>A0A4Z0F4D0</accession>
<evidence type="ECO:0008006" key="3">
    <source>
        <dbReference type="Google" id="ProtNLM"/>
    </source>
</evidence>
<dbReference type="AlphaFoldDB" id="A0A4Z0F4D0"/>
<sequence length="125" mass="13510">MTKIEALVLGGLVLTIISVIGVQHLRLGIAQNRADTAEAALASCKRDRMTLVESIKDQNAAIAEMKAKSDAQAERLAVAAQDAAEARRDAEVRVRRIMAEEVPQECAAAVQWGAEQGAKLAERWM</sequence>
<comment type="caution">
    <text evidence="1">The sequence shown here is derived from an EMBL/GenBank/DDBJ whole genome shotgun (WGS) entry which is preliminary data.</text>
</comment>
<keyword evidence="2" id="KW-1185">Reference proteome</keyword>
<name>A0A4Z0F4D0_9GAMM</name>
<organism evidence="1 2">
    <name type="scientific">Candidatus Macondimonas diazotrophica</name>
    <dbReference type="NCBI Taxonomy" id="2305248"/>
    <lineage>
        <taxon>Bacteria</taxon>
        <taxon>Pseudomonadati</taxon>
        <taxon>Pseudomonadota</taxon>
        <taxon>Gammaproteobacteria</taxon>
        <taxon>Chromatiales</taxon>
        <taxon>Ectothiorhodospiraceae</taxon>
        <taxon>Candidatus Macondimonas</taxon>
    </lineage>
</organism>
<dbReference type="EMBL" id="SRIO01000043">
    <property type="protein sequence ID" value="TFZ81150.1"/>
    <property type="molecule type" value="Genomic_DNA"/>
</dbReference>
<gene>
    <name evidence="1" type="ORF">E4680_13605</name>
</gene>
<dbReference type="RefSeq" id="WP_135282966.1">
    <property type="nucleotide sequence ID" value="NZ_SRIO01000043.1"/>
</dbReference>
<protein>
    <recommendedName>
        <fullName evidence="3">DUF2570 domain-containing protein</fullName>
    </recommendedName>
</protein>
<proteinExistence type="predicted"/>